<organism evidence="1 2">
    <name type="scientific">Armillaria solidipes</name>
    <dbReference type="NCBI Taxonomy" id="1076256"/>
    <lineage>
        <taxon>Eukaryota</taxon>
        <taxon>Fungi</taxon>
        <taxon>Dikarya</taxon>
        <taxon>Basidiomycota</taxon>
        <taxon>Agaricomycotina</taxon>
        <taxon>Agaricomycetes</taxon>
        <taxon>Agaricomycetidae</taxon>
        <taxon>Agaricales</taxon>
        <taxon>Marasmiineae</taxon>
        <taxon>Physalacriaceae</taxon>
        <taxon>Armillaria</taxon>
    </lineage>
</organism>
<evidence type="ECO:0000313" key="1">
    <source>
        <dbReference type="EMBL" id="PBK69057.1"/>
    </source>
</evidence>
<dbReference type="AlphaFoldDB" id="A0A2H3BWV6"/>
<gene>
    <name evidence="1" type="ORF">ARMSODRAFT_173324</name>
</gene>
<evidence type="ECO:0000313" key="2">
    <source>
        <dbReference type="Proteomes" id="UP000218334"/>
    </source>
</evidence>
<name>A0A2H3BWV6_9AGAR</name>
<keyword evidence="2" id="KW-1185">Reference proteome</keyword>
<sequence>MVRALGFCWSPLVSSTARGEDAKAEHCRRQHPLMHLRIPHMAWLRVLFVGFHTRSDFQHQYPHQFAANWYSAECLHHQSSGVRTTMLLNYDGMIEERKLLLMFYVTCLTWNVDPLNRSLDLVCSPLMLSSARRSGTRTADVASRLNVFVN</sequence>
<reference evidence="2" key="1">
    <citation type="journal article" date="2017" name="Nat. Ecol. Evol.">
        <title>Genome expansion and lineage-specific genetic innovations in the forest pathogenic fungi Armillaria.</title>
        <authorList>
            <person name="Sipos G."/>
            <person name="Prasanna A.N."/>
            <person name="Walter M.C."/>
            <person name="O'Connor E."/>
            <person name="Balint B."/>
            <person name="Krizsan K."/>
            <person name="Kiss B."/>
            <person name="Hess J."/>
            <person name="Varga T."/>
            <person name="Slot J."/>
            <person name="Riley R."/>
            <person name="Boka B."/>
            <person name="Rigling D."/>
            <person name="Barry K."/>
            <person name="Lee J."/>
            <person name="Mihaltcheva S."/>
            <person name="LaButti K."/>
            <person name="Lipzen A."/>
            <person name="Waldron R."/>
            <person name="Moloney N.M."/>
            <person name="Sperisen C."/>
            <person name="Kredics L."/>
            <person name="Vagvoelgyi C."/>
            <person name="Patrignani A."/>
            <person name="Fitzpatrick D."/>
            <person name="Nagy I."/>
            <person name="Doyle S."/>
            <person name="Anderson J.B."/>
            <person name="Grigoriev I.V."/>
            <person name="Gueldener U."/>
            <person name="Muensterkoetter M."/>
            <person name="Nagy L.G."/>
        </authorList>
    </citation>
    <scope>NUCLEOTIDE SEQUENCE [LARGE SCALE GENOMIC DNA]</scope>
    <source>
        <strain evidence="2">28-4</strain>
    </source>
</reference>
<accession>A0A2H3BWV6</accession>
<dbReference type="Proteomes" id="UP000218334">
    <property type="component" value="Unassembled WGS sequence"/>
</dbReference>
<protein>
    <submittedName>
        <fullName evidence="1">Uncharacterized protein</fullName>
    </submittedName>
</protein>
<dbReference type="EMBL" id="KZ293430">
    <property type="protein sequence ID" value="PBK69057.1"/>
    <property type="molecule type" value="Genomic_DNA"/>
</dbReference>
<proteinExistence type="predicted"/>